<comment type="caution">
    <text evidence="1">The sequence shown here is derived from an EMBL/GenBank/DDBJ whole genome shotgun (WGS) entry which is preliminary data.</text>
</comment>
<proteinExistence type="predicted"/>
<sequence length="59" mass="7105">MYYKQQQQLSEMCNKFQKSRRQLLFALSFSTDEQCHEKLVENCQRDQRSISKLGVMKKS</sequence>
<dbReference type="EMBL" id="JYDL01000200">
    <property type="protein sequence ID" value="KRX13452.1"/>
    <property type="molecule type" value="Genomic_DNA"/>
</dbReference>
<keyword evidence="2" id="KW-1185">Reference proteome</keyword>
<dbReference type="Proteomes" id="UP000054630">
    <property type="component" value="Unassembled WGS sequence"/>
</dbReference>
<name>A0A0V0RG41_9BILA</name>
<gene>
    <name evidence="1" type="ORF">T07_7586</name>
</gene>
<protein>
    <submittedName>
        <fullName evidence="1">Uncharacterized protein</fullName>
    </submittedName>
</protein>
<evidence type="ECO:0000313" key="1">
    <source>
        <dbReference type="EMBL" id="KRX13452.1"/>
    </source>
</evidence>
<accession>A0A0V0RG41</accession>
<dbReference type="AlphaFoldDB" id="A0A0V0RG41"/>
<organism evidence="1 2">
    <name type="scientific">Trichinella nelsoni</name>
    <dbReference type="NCBI Taxonomy" id="6336"/>
    <lineage>
        <taxon>Eukaryota</taxon>
        <taxon>Metazoa</taxon>
        <taxon>Ecdysozoa</taxon>
        <taxon>Nematoda</taxon>
        <taxon>Enoplea</taxon>
        <taxon>Dorylaimia</taxon>
        <taxon>Trichinellida</taxon>
        <taxon>Trichinellidae</taxon>
        <taxon>Trichinella</taxon>
    </lineage>
</organism>
<reference evidence="1 2" key="1">
    <citation type="submission" date="2015-01" db="EMBL/GenBank/DDBJ databases">
        <title>Evolution of Trichinella species and genotypes.</title>
        <authorList>
            <person name="Korhonen P.K."/>
            <person name="Edoardo P."/>
            <person name="Giuseppe L.R."/>
            <person name="Gasser R.B."/>
        </authorList>
    </citation>
    <scope>NUCLEOTIDE SEQUENCE [LARGE SCALE GENOMIC DNA]</scope>
    <source>
        <strain evidence="1">ISS37</strain>
    </source>
</reference>
<evidence type="ECO:0000313" key="2">
    <source>
        <dbReference type="Proteomes" id="UP000054630"/>
    </source>
</evidence>